<dbReference type="EMBL" id="FNMZ01000001">
    <property type="protein sequence ID" value="SDW34819.1"/>
    <property type="molecule type" value="Genomic_DNA"/>
</dbReference>
<comment type="subcellular location">
    <subcellularLocation>
        <location evidence="1">Secreted</location>
    </subcellularLocation>
</comment>
<dbReference type="InterPro" id="IPR001343">
    <property type="entry name" value="Hemolysn_Ca-bd"/>
</dbReference>
<dbReference type="PROSITE" id="PS00330">
    <property type="entry name" value="HEMOLYSIN_CALCIUM"/>
    <property type="match status" value="2"/>
</dbReference>
<dbReference type="OrthoDB" id="733404at2"/>
<dbReference type="GO" id="GO:0006508">
    <property type="term" value="P:proteolysis"/>
    <property type="evidence" value="ECO:0007669"/>
    <property type="project" value="InterPro"/>
</dbReference>
<evidence type="ECO:0000256" key="1">
    <source>
        <dbReference type="ARBA" id="ARBA00004613"/>
    </source>
</evidence>
<dbReference type="RefSeq" id="WP_092679772.1">
    <property type="nucleotide sequence ID" value="NZ_FNMZ01000001.1"/>
</dbReference>
<dbReference type="Proteomes" id="UP000199118">
    <property type="component" value="Unassembled WGS sequence"/>
</dbReference>
<dbReference type="Gene3D" id="3.40.390.10">
    <property type="entry name" value="Collagenase (Catalytic Domain)"/>
    <property type="match status" value="1"/>
</dbReference>
<dbReference type="STRING" id="356660.SAMN05444336_101766"/>
<feature type="domain" description="Peptidase metallopeptidase" evidence="5">
    <location>
        <begin position="13"/>
        <end position="220"/>
    </location>
</feature>
<keyword evidence="7" id="KW-1185">Reference proteome</keyword>
<feature type="compositionally biased region" description="Gly residues" evidence="4">
    <location>
        <begin position="269"/>
        <end position="282"/>
    </location>
</feature>
<reference evidence="6 7" key="1">
    <citation type="submission" date="2016-10" db="EMBL/GenBank/DDBJ databases">
        <authorList>
            <person name="de Groot N.N."/>
        </authorList>
    </citation>
    <scope>NUCLEOTIDE SEQUENCE [LARGE SCALE GENOMIC DNA]</scope>
    <source>
        <strain evidence="6 7">DSM 17890</strain>
    </source>
</reference>
<dbReference type="GO" id="GO:0005576">
    <property type="term" value="C:extracellular region"/>
    <property type="evidence" value="ECO:0007669"/>
    <property type="project" value="UniProtKB-SubCell"/>
</dbReference>
<dbReference type="GO" id="GO:0005509">
    <property type="term" value="F:calcium ion binding"/>
    <property type="evidence" value="ECO:0007669"/>
    <property type="project" value="InterPro"/>
</dbReference>
<dbReference type="InterPro" id="IPR024079">
    <property type="entry name" value="MetalloPept_cat_dom_sf"/>
</dbReference>
<dbReference type="SMART" id="SM00235">
    <property type="entry name" value="ZnMc"/>
    <property type="match status" value="1"/>
</dbReference>
<accession>A0A1H2SUV7</accession>
<dbReference type="InterPro" id="IPR006026">
    <property type="entry name" value="Peptidase_Metallo"/>
</dbReference>
<keyword evidence="3" id="KW-0964">Secreted</keyword>
<evidence type="ECO:0000313" key="7">
    <source>
        <dbReference type="Proteomes" id="UP000199118"/>
    </source>
</evidence>
<feature type="region of interest" description="Disordered" evidence="4">
    <location>
        <begin position="263"/>
        <end position="282"/>
    </location>
</feature>
<name>A0A1H2SUV7_9RHOB</name>
<dbReference type="InterPro" id="IPR050557">
    <property type="entry name" value="RTX_toxin/Mannuronan_C5-epim"/>
</dbReference>
<dbReference type="InterPro" id="IPR011049">
    <property type="entry name" value="Serralysin-like_metalloprot_C"/>
</dbReference>
<dbReference type="PANTHER" id="PTHR38340">
    <property type="entry name" value="S-LAYER PROTEIN"/>
    <property type="match status" value="1"/>
</dbReference>
<evidence type="ECO:0000256" key="4">
    <source>
        <dbReference type="SAM" id="MobiDB-lite"/>
    </source>
</evidence>
<dbReference type="SUPFAM" id="SSF55486">
    <property type="entry name" value="Metalloproteases ('zincins'), catalytic domain"/>
    <property type="match status" value="1"/>
</dbReference>
<dbReference type="Pfam" id="PF00353">
    <property type="entry name" value="HemolysinCabind"/>
    <property type="match status" value="3"/>
</dbReference>
<evidence type="ECO:0000259" key="5">
    <source>
        <dbReference type="SMART" id="SM00235"/>
    </source>
</evidence>
<dbReference type="SUPFAM" id="SSF51120">
    <property type="entry name" value="beta-Roll"/>
    <property type="match status" value="2"/>
</dbReference>
<dbReference type="GO" id="GO:0008237">
    <property type="term" value="F:metallopeptidase activity"/>
    <property type="evidence" value="ECO:0007669"/>
    <property type="project" value="InterPro"/>
</dbReference>
<evidence type="ECO:0000313" key="6">
    <source>
        <dbReference type="EMBL" id="SDW34819.1"/>
    </source>
</evidence>
<dbReference type="InterPro" id="IPR018511">
    <property type="entry name" value="Hemolysin-typ_Ca-bd_CS"/>
</dbReference>
<feature type="region of interest" description="Disordered" evidence="4">
    <location>
        <begin position="288"/>
        <end position="328"/>
    </location>
</feature>
<dbReference type="PRINTS" id="PR00313">
    <property type="entry name" value="CABNDNGRPT"/>
</dbReference>
<comment type="similarity">
    <text evidence="2">Belongs to the peptidase M10B family.</text>
</comment>
<feature type="compositionally biased region" description="Basic and acidic residues" evidence="4">
    <location>
        <begin position="293"/>
        <end position="328"/>
    </location>
</feature>
<organism evidence="6 7">
    <name type="scientific">Albimonas donghaensis</name>
    <dbReference type="NCBI Taxonomy" id="356660"/>
    <lineage>
        <taxon>Bacteria</taxon>
        <taxon>Pseudomonadati</taxon>
        <taxon>Pseudomonadota</taxon>
        <taxon>Alphaproteobacteria</taxon>
        <taxon>Rhodobacterales</taxon>
        <taxon>Paracoccaceae</taxon>
        <taxon>Albimonas</taxon>
    </lineage>
</organism>
<sequence length="411" mass="44085">MTSTQILTGRRKPWLRWNAEEDAGTPVVVTYSFGDRPAPYAKGRFSGYQDWKPAQKDGIRTALETWADSAGIALVETPDAARGDLRFALVGMAGRTNATGGQLDGYAYYPGQYQTTVDGARQTRQTHDDIGGDLFLNARFAGDPQAFAPGRFGHSLVLHEIGHALGFKHPFSGEPSISYDAAHGGLTVLAYNRSDDTTELGRLDLQAMRQLYGAPGDTPKARWVDRKDVVSIQGSRGRDEFIATHLDDRISAKGKADRVFAGEGDDVIRGGGGGDRLDGGPGADLLKGGAGRDLLRGGEGDDDLRGGRGRDRLEGGAGDDRLDGGASRDRLQGGDGADIFVFARDGGKDTVLDWQPGLDLIALDRGADFDDLSFREHRGDLRIAYLDGAGEMRLENIGESQIDATDFALLA</sequence>
<dbReference type="Gene3D" id="2.150.10.10">
    <property type="entry name" value="Serralysin-like metalloprotease, C-terminal"/>
    <property type="match status" value="2"/>
</dbReference>
<evidence type="ECO:0000256" key="2">
    <source>
        <dbReference type="ARBA" id="ARBA00009490"/>
    </source>
</evidence>
<dbReference type="AlphaFoldDB" id="A0A1H2SUV7"/>
<dbReference type="GO" id="GO:0008270">
    <property type="term" value="F:zinc ion binding"/>
    <property type="evidence" value="ECO:0007669"/>
    <property type="project" value="InterPro"/>
</dbReference>
<dbReference type="PANTHER" id="PTHR38340:SF1">
    <property type="entry name" value="S-LAYER PROTEIN"/>
    <property type="match status" value="1"/>
</dbReference>
<proteinExistence type="inferred from homology"/>
<gene>
    <name evidence="6" type="ORF">SAMN05444336_101766</name>
</gene>
<protein>
    <submittedName>
        <fullName evidence="6">Hemolysin-type calcium-binding repeat-containing protein</fullName>
    </submittedName>
</protein>
<evidence type="ECO:0000256" key="3">
    <source>
        <dbReference type="ARBA" id="ARBA00022525"/>
    </source>
</evidence>